<proteinExistence type="predicted"/>
<protein>
    <submittedName>
        <fullName evidence="1">Uncharacterized protein</fullName>
    </submittedName>
</protein>
<evidence type="ECO:0000313" key="2">
    <source>
        <dbReference type="Proteomes" id="UP001648503"/>
    </source>
</evidence>
<name>A0ABQ8FK27_9FUNG</name>
<accession>A0ABQ8FK27</accession>
<comment type="caution">
    <text evidence="1">The sequence shown here is derived from an EMBL/GenBank/DDBJ whole genome shotgun (WGS) entry which is preliminary data.</text>
</comment>
<dbReference type="SUPFAM" id="SSF101898">
    <property type="entry name" value="NHL repeat"/>
    <property type="match status" value="1"/>
</dbReference>
<evidence type="ECO:0000313" key="1">
    <source>
        <dbReference type="EMBL" id="KAH6599559.1"/>
    </source>
</evidence>
<dbReference type="Proteomes" id="UP001648503">
    <property type="component" value="Unassembled WGS sequence"/>
</dbReference>
<organism evidence="1 2">
    <name type="scientific">Batrachochytrium salamandrivorans</name>
    <dbReference type="NCBI Taxonomy" id="1357716"/>
    <lineage>
        <taxon>Eukaryota</taxon>
        <taxon>Fungi</taxon>
        <taxon>Fungi incertae sedis</taxon>
        <taxon>Chytridiomycota</taxon>
        <taxon>Chytridiomycota incertae sedis</taxon>
        <taxon>Chytridiomycetes</taxon>
        <taxon>Rhizophydiales</taxon>
        <taxon>Rhizophydiales incertae sedis</taxon>
        <taxon>Batrachochytrium</taxon>
    </lineage>
</organism>
<keyword evidence="2" id="KW-1185">Reference proteome</keyword>
<reference evidence="1 2" key="1">
    <citation type="submission" date="2021-02" db="EMBL/GenBank/DDBJ databases">
        <title>Variation within the Batrachochytrium salamandrivorans European outbreak.</title>
        <authorList>
            <person name="Kelly M."/>
            <person name="Pasmans F."/>
            <person name="Shea T.P."/>
            <person name="Munoz J.F."/>
            <person name="Carranza S."/>
            <person name="Cuomo C.A."/>
            <person name="Martel A."/>
        </authorList>
    </citation>
    <scope>NUCLEOTIDE SEQUENCE [LARGE SCALE GENOMIC DNA]</scope>
    <source>
        <strain evidence="1 2">AMFP18/2</strain>
    </source>
</reference>
<gene>
    <name evidence="1" type="ORF">BASA50_002902</name>
</gene>
<sequence>MLLRPTQTFQLSDGTLRGSRSSLITPADTCALFWSDGTLINYTDITTQTTHSVVPAEFDIGTVWSCEAITGVGLLVVTSNKIHLLTESSKTNTQTGNHMPSPKYKPAVSWAKLHPYSSVAISPDGSYLSQSDQNRVIIRDIQDRSSQNNGMATDVDFTAPKHVKTFSPICWASNTTLLVLDGDQLRIMTLGQDTLNFQEAYQVRLSSIDSRCNMISMRYLEPGIVACVIESAPLDASIFKSKNADRVDVELKVPDPHTLAISSVKRMDYATAIGRIEFFSILAPRVQSTSPPRPYLMEAISVASHDLPSVYGGICSCSSTSEQVLVAGNMSGIINVFTRNATIQNTLKLDEGCLVLGASFLPDGHIVALQGKRLHKSLVGSLKLVQRFQLSLAVFNVQGNPKSTLANQRPVNAMENAVDQLGLTSELDNCHIRAISTHHSPEIRLTTRRDMLGHLGITVVDDGSDVHEKSRASVDPNSQQQETFKPEFLAKLEDRMTRMEQRQDRTIELLEKLCAALNI</sequence>
<dbReference type="EMBL" id="JAFCIX010000063">
    <property type="protein sequence ID" value="KAH6599559.1"/>
    <property type="molecule type" value="Genomic_DNA"/>
</dbReference>